<feature type="compositionally biased region" description="Polar residues" evidence="1">
    <location>
        <begin position="1"/>
        <end position="17"/>
    </location>
</feature>
<gene>
    <name evidence="2" type="ORF">CYCCA115_LOCUS2885</name>
</gene>
<feature type="region of interest" description="Disordered" evidence="1">
    <location>
        <begin position="402"/>
        <end position="454"/>
    </location>
</feature>
<comment type="caution">
    <text evidence="2">The sequence shown here is derived from an EMBL/GenBank/DDBJ whole genome shotgun (WGS) entry which is preliminary data.</text>
</comment>
<sequence>MVPQQFANRTHHNLQGQHSRDLSTDSQEVAMRPHSCSAKVSSQAADAIMLPLVRRMSQLSAEDDDDTKLRLPSLEGCFQCNDHDDDHSLDSQVKLVDDTMVHENDSDDSDDDDSIMSQIRVLSALETAAFQDAETIVHDNVVPDEDSDDDSLSSIVSKAYSVTSSSSASCCSYSASSCDDMMVPAGTKRVVFVRQHNEIHTIPNREDFSLEEIGTVWYKPEEMAAMVVARYKEDARAKRAAKMQEQGPLPMVMDHILPSEESSSSSSTTNTRSTSLPLTLMACLPAEGLLRESCKPDDEASEARIHTLVDAVMDEQEVQWDADIDDADTLAQASYAHSRACTIDAIQRAQLDALEAIPFYLGDDSSTENDLLDHSMRSETGHCRKIQEEVYQLSPMVVSPKAKSIKKKHRARKNSAVVESRWSPASPKRTWSGLKGKEQQEGGTNQMQNGRWSPVNTAKRTLTSLPMPLRITSDHGPEQQQQQQENNSNRSHDRSLSMPMRIASNHGSGEMSDILSVVSSGSIDSESEFGAIEYEERLAPPTTVSVQKKKTRKTKIFSKKDSSSTTGIYQKVKRKLQDSKKKNKRKKKAKSTKTDKKKVKGMKKAIAIITKMEPSQSSGLSDEFAEMDTSEVKRTLVAL</sequence>
<feature type="compositionally biased region" description="Basic residues" evidence="1">
    <location>
        <begin position="547"/>
        <end position="557"/>
    </location>
</feature>
<dbReference type="EMBL" id="CAKOGP040000224">
    <property type="protein sequence ID" value="CAJ1932535.1"/>
    <property type="molecule type" value="Genomic_DNA"/>
</dbReference>
<feature type="compositionally biased region" description="Basic residues" evidence="1">
    <location>
        <begin position="403"/>
        <end position="413"/>
    </location>
</feature>
<dbReference type="Proteomes" id="UP001295423">
    <property type="component" value="Unassembled WGS sequence"/>
</dbReference>
<protein>
    <submittedName>
        <fullName evidence="2">Uncharacterized protein</fullName>
    </submittedName>
</protein>
<proteinExistence type="predicted"/>
<keyword evidence="3" id="KW-1185">Reference proteome</keyword>
<evidence type="ECO:0000313" key="3">
    <source>
        <dbReference type="Proteomes" id="UP001295423"/>
    </source>
</evidence>
<feature type="region of interest" description="Disordered" evidence="1">
    <location>
        <begin position="1"/>
        <end position="38"/>
    </location>
</feature>
<feature type="region of interest" description="Disordered" evidence="1">
    <location>
        <begin position="542"/>
        <end position="602"/>
    </location>
</feature>
<feature type="compositionally biased region" description="Basic residues" evidence="1">
    <location>
        <begin position="581"/>
        <end position="602"/>
    </location>
</feature>
<accession>A0AAD2CH38</accession>
<feature type="compositionally biased region" description="Polar residues" evidence="1">
    <location>
        <begin position="441"/>
        <end position="454"/>
    </location>
</feature>
<organism evidence="2 3">
    <name type="scientific">Cylindrotheca closterium</name>
    <dbReference type="NCBI Taxonomy" id="2856"/>
    <lineage>
        <taxon>Eukaryota</taxon>
        <taxon>Sar</taxon>
        <taxon>Stramenopiles</taxon>
        <taxon>Ochrophyta</taxon>
        <taxon>Bacillariophyta</taxon>
        <taxon>Bacillariophyceae</taxon>
        <taxon>Bacillariophycidae</taxon>
        <taxon>Bacillariales</taxon>
        <taxon>Bacillariaceae</taxon>
        <taxon>Cylindrotheca</taxon>
    </lineage>
</organism>
<reference evidence="2" key="1">
    <citation type="submission" date="2023-08" db="EMBL/GenBank/DDBJ databases">
        <authorList>
            <person name="Audoor S."/>
            <person name="Bilcke G."/>
        </authorList>
    </citation>
    <scope>NUCLEOTIDE SEQUENCE</scope>
</reference>
<evidence type="ECO:0000313" key="2">
    <source>
        <dbReference type="EMBL" id="CAJ1932535.1"/>
    </source>
</evidence>
<name>A0AAD2CH38_9STRA</name>
<feature type="region of interest" description="Disordered" evidence="1">
    <location>
        <begin position="468"/>
        <end position="495"/>
    </location>
</feature>
<dbReference type="AlphaFoldDB" id="A0AAD2CH38"/>
<evidence type="ECO:0000256" key="1">
    <source>
        <dbReference type="SAM" id="MobiDB-lite"/>
    </source>
</evidence>